<gene>
    <name evidence="7" type="ORF">NTJ_13498</name>
</gene>
<evidence type="ECO:0000256" key="3">
    <source>
        <dbReference type="ARBA" id="ARBA00022840"/>
    </source>
</evidence>
<protein>
    <submittedName>
        <fullName evidence="7">Isoleucyl-tRNA synthetase</fullName>
    </submittedName>
</protein>
<keyword evidence="4" id="KW-0648">Protein biosynthesis</keyword>
<feature type="domain" description="Methionyl/Valyl/Leucyl/Isoleucyl-tRNA synthetase anticodon-binding" evidence="6">
    <location>
        <begin position="92"/>
        <end position="193"/>
    </location>
</feature>
<dbReference type="InterPro" id="IPR050081">
    <property type="entry name" value="Ile-tRNA_ligase"/>
</dbReference>
<dbReference type="PANTHER" id="PTHR42765">
    <property type="entry name" value="SOLEUCYL-TRNA SYNTHETASE"/>
    <property type="match status" value="1"/>
</dbReference>
<reference evidence="7 8" key="1">
    <citation type="submission" date="2023-09" db="EMBL/GenBank/DDBJ databases">
        <title>Nesidiocoris tenuis whole genome shotgun sequence.</title>
        <authorList>
            <person name="Shibata T."/>
            <person name="Shimoda M."/>
            <person name="Kobayashi T."/>
            <person name="Uehara T."/>
        </authorList>
    </citation>
    <scope>NUCLEOTIDE SEQUENCE [LARGE SCALE GENOMIC DNA]</scope>
    <source>
        <strain evidence="7 8">Japan</strain>
    </source>
</reference>
<evidence type="ECO:0000256" key="5">
    <source>
        <dbReference type="ARBA" id="ARBA00023146"/>
    </source>
</evidence>
<dbReference type="Pfam" id="PF08264">
    <property type="entry name" value="Anticodon_1"/>
    <property type="match status" value="1"/>
</dbReference>
<evidence type="ECO:0000256" key="2">
    <source>
        <dbReference type="ARBA" id="ARBA00022741"/>
    </source>
</evidence>
<keyword evidence="5" id="KW-0030">Aminoacyl-tRNA synthetase</keyword>
<dbReference type="InterPro" id="IPR033708">
    <property type="entry name" value="Anticodon_Ile_BEm"/>
</dbReference>
<name>A0ABN7BAL2_9HEMI</name>
<dbReference type="SUPFAM" id="SSF52374">
    <property type="entry name" value="Nucleotidylyl transferase"/>
    <property type="match status" value="1"/>
</dbReference>
<keyword evidence="8" id="KW-1185">Reference proteome</keyword>
<keyword evidence="1" id="KW-0436">Ligase</keyword>
<evidence type="ECO:0000313" key="8">
    <source>
        <dbReference type="Proteomes" id="UP001307889"/>
    </source>
</evidence>
<dbReference type="Gene3D" id="3.40.50.620">
    <property type="entry name" value="HUPs"/>
    <property type="match status" value="1"/>
</dbReference>
<dbReference type="PANTHER" id="PTHR42765:SF1">
    <property type="entry name" value="ISOLEUCINE--TRNA LIGASE, MITOCHONDRIAL"/>
    <property type="match status" value="1"/>
</dbReference>
<dbReference type="EMBL" id="AP028920">
    <property type="protein sequence ID" value="BET00683.1"/>
    <property type="molecule type" value="Genomic_DNA"/>
</dbReference>
<dbReference type="Gene3D" id="1.10.730.20">
    <property type="match status" value="1"/>
</dbReference>
<accession>A0ABN7BAL2</accession>
<dbReference type="SUPFAM" id="SSF47323">
    <property type="entry name" value="Anticodon-binding domain of a subclass of class I aminoacyl-tRNA synthetases"/>
    <property type="match status" value="1"/>
</dbReference>
<dbReference type="Proteomes" id="UP001307889">
    <property type="component" value="Chromosome 12"/>
</dbReference>
<keyword evidence="2" id="KW-0547">Nucleotide-binding</keyword>
<sequence>MSKSLGNVINPQDITRGGFDTNKDPPYGVDVLRWWVASHGLQHSTTTISKRLLDECAENIKRLRNTLKFLVGSIADFPPESVVEPPVPSTLDNYFLLQLLDFQAKVDQSYESFQLNRVCSSINNFVANDLSSFYCHITKDRLYCDGSRSERRKSTQYAMFHALNILTKSFAPIMPILAEELYSYHPHKTDESKPYFFEFDRIPPLQLKLDSREISQLKSCFVLALDLKKEVAAEIPVNLKSTEVGVVIRADSSSYELLRMLQIEDVSFYSDLVAILQVSHVRLEKDESACRYSVDVRVADYELCARCRKCCVPRASDSDVCSRCDDVLDLCPTLDVSSV</sequence>
<proteinExistence type="predicted"/>
<keyword evidence="3" id="KW-0067">ATP-binding</keyword>
<evidence type="ECO:0000256" key="1">
    <source>
        <dbReference type="ARBA" id="ARBA00022598"/>
    </source>
</evidence>
<dbReference type="CDD" id="cd07960">
    <property type="entry name" value="Anticodon_Ia_Ile_BEm"/>
    <property type="match status" value="1"/>
</dbReference>
<organism evidence="7 8">
    <name type="scientific">Nesidiocoris tenuis</name>
    <dbReference type="NCBI Taxonomy" id="355587"/>
    <lineage>
        <taxon>Eukaryota</taxon>
        <taxon>Metazoa</taxon>
        <taxon>Ecdysozoa</taxon>
        <taxon>Arthropoda</taxon>
        <taxon>Hexapoda</taxon>
        <taxon>Insecta</taxon>
        <taxon>Pterygota</taxon>
        <taxon>Neoptera</taxon>
        <taxon>Paraneoptera</taxon>
        <taxon>Hemiptera</taxon>
        <taxon>Heteroptera</taxon>
        <taxon>Panheteroptera</taxon>
        <taxon>Cimicomorpha</taxon>
        <taxon>Miridae</taxon>
        <taxon>Dicyphina</taxon>
        <taxon>Nesidiocoris</taxon>
    </lineage>
</organism>
<dbReference type="InterPro" id="IPR014729">
    <property type="entry name" value="Rossmann-like_a/b/a_fold"/>
</dbReference>
<dbReference type="InterPro" id="IPR013155">
    <property type="entry name" value="M/V/L/I-tRNA-synth_anticd-bd"/>
</dbReference>
<dbReference type="InterPro" id="IPR009080">
    <property type="entry name" value="tRNAsynth_Ia_anticodon-bd"/>
</dbReference>
<evidence type="ECO:0000259" key="6">
    <source>
        <dbReference type="Pfam" id="PF08264"/>
    </source>
</evidence>
<evidence type="ECO:0000313" key="7">
    <source>
        <dbReference type="EMBL" id="BET00683.1"/>
    </source>
</evidence>
<evidence type="ECO:0000256" key="4">
    <source>
        <dbReference type="ARBA" id="ARBA00022917"/>
    </source>
</evidence>